<evidence type="ECO:0000313" key="2">
    <source>
        <dbReference type="EMBL" id="CAE0632259.1"/>
    </source>
</evidence>
<proteinExistence type="predicted"/>
<feature type="compositionally biased region" description="Basic and acidic residues" evidence="1">
    <location>
        <begin position="15"/>
        <end position="31"/>
    </location>
</feature>
<accession>A0A7S4D6T8</accession>
<feature type="compositionally biased region" description="Basic and acidic residues" evidence="1">
    <location>
        <begin position="54"/>
        <end position="75"/>
    </location>
</feature>
<dbReference type="PROSITE" id="PS50096">
    <property type="entry name" value="IQ"/>
    <property type="match status" value="1"/>
</dbReference>
<gene>
    <name evidence="2" type="ORF">HAKA00212_LOCUS10964</name>
</gene>
<evidence type="ECO:0000256" key="1">
    <source>
        <dbReference type="SAM" id="MobiDB-lite"/>
    </source>
</evidence>
<name>A0A7S4D6T8_HETAK</name>
<feature type="compositionally biased region" description="Low complexity" evidence="1">
    <location>
        <begin position="76"/>
        <end position="98"/>
    </location>
</feature>
<organism evidence="2">
    <name type="scientific">Heterosigma akashiwo</name>
    <name type="common">Chromophytic alga</name>
    <name type="synonym">Heterosigma carterae</name>
    <dbReference type="NCBI Taxonomy" id="2829"/>
    <lineage>
        <taxon>Eukaryota</taxon>
        <taxon>Sar</taxon>
        <taxon>Stramenopiles</taxon>
        <taxon>Ochrophyta</taxon>
        <taxon>Raphidophyceae</taxon>
        <taxon>Chattonellales</taxon>
        <taxon>Chattonellaceae</taxon>
        <taxon>Heterosigma</taxon>
    </lineage>
</organism>
<dbReference type="EMBL" id="HBIU01023585">
    <property type="protein sequence ID" value="CAE0632259.1"/>
    <property type="molecule type" value="Transcribed_RNA"/>
</dbReference>
<protein>
    <submittedName>
        <fullName evidence="2">Uncharacterized protein</fullName>
    </submittedName>
</protein>
<dbReference type="AlphaFoldDB" id="A0A7S4D6T8"/>
<feature type="compositionally biased region" description="Low complexity" evidence="1">
    <location>
        <begin position="107"/>
        <end position="125"/>
    </location>
</feature>
<reference evidence="2" key="1">
    <citation type="submission" date="2021-01" db="EMBL/GenBank/DDBJ databases">
        <authorList>
            <person name="Corre E."/>
            <person name="Pelletier E."/>
            <person name="Niang G."/>
            <person name="Scheremetjew M."/>
            <person name="Finn R."/>
            <person name="Kale V."/>
            <person name="Holt S."/>
            <person name="Cochrane G."/>
            <person name="Meng A."/>
            <person name="Brown T."/>
            <person name="Cohen L."/>
        </authorList>
    </citation>
    <scope>NUCLEOTIDE SEQUENCE</scope>
    <source>
        <strain evidence="2">CCMP3107</strain>
    </source>
</reference>
<feature type="compositionally biased region" description="Basic residues" evidence="1">
    <location>
        <begin position="181"/>
        <end position="190"/>
    </location>
</feature>
<feature type="region of interest" description="Disordered" evidence="1">
    <location>
        <begin position="1"/>
        <end position="190"/>
    </location>
</feature>
<feature type="compositionally biased region" description="Low complexity" evidence="1">
    <location>
        <begin position="33"/>
        <end position="49"/>
    </location>
</feature>
<sequence>MARQSDPENQVNQEDAGKVTDWEETEFDKQNHAATRIQTAARQRQATTRVNNLRQEKEREREALNQQKLEAERQDQAATRIQTTARQRQATTQALNQQKLETERQDQAATRIQTTARQRQATTARYGNTRPPPGSTSSSRRSRARSWTKTSWKQRDSTRLPLTSRPPLGNARPPLGSTTSGRRRRGGKRH</sequence>